<accession>A0A0F7LAJ3</accession>
<dbReference type="EMBL" id="KR029601">
    <property type="protein sequence ID" value="AKH48141.1"/>
    <property type="molecule type" value="Genomic_DNA"/>
</dbReference>
<proteinExistence type="predicted"/>
<reference evidence="1" key="1">
    <citation type="journal article" date="2015" name="Front. Microbiol.">
        <title>Combining genomic sequencing methods to explore viral diversity and reveal potential virus-host interactions.</title>
        <authorList>
            <person name="Chow C.E."/>
            <person name="Winget D.M."/>
            <person name="White R.A.III."/>
            <person name="Hallam S.J."/>
            <person name="Suttle C.A."/>
        </authorList>
    </citation>
    <scope>NUCLEOTIDE SEQUENCE</scope>
    <source>
        <strain evidence="1">Oxic1_6</strain>
    </source>
</reference>
<organism evidence="1">
    <name type="scientific">uncultured marine virus</name>
    <dbReference type="NCBI Taxonomy" id="186617"/>
    <lineage>
        <taxon>Viruses</taxon>
        <taxon>environmental samples</taxon>
    </lineage>
</organism>
<name>A0A0F7LAJ3_9VIRU</name>
<reference evidence="1" key="2">
    <citation type="submission" date="2015-03" db="EMBL/GenBank/DDBJ databases">
        <authorList>
            <person name="Chow C.-E.T."/>
            <person name="Winget D.M."/>
            <person name="White R.A.III."/>
            <person name="Hallam S.J."/>
            <person name="Suttle C.A."/>
        </authorList>
    </citation>
    <scope>NUCLEOTIDE SEQUENCE</scope>
    <source>
        <strain evidence="1">Oxic1_6</strain>
    </source>
</reference>
<sequence>MRRCSMPASGSVDISIDVGVRLGNVPRSAVSDVQAVLGGLRRQWREDLIGVWPVETGRSLQGWQNRISGLVWILRNPVDYAEFVHLEGDTTEIWRFLEAEAERMVHSVMPEMRAIVASARLTSTGFASPRALRGPRTGPPLSGGLAGAIFRARAALNIRTGPARRARDLAALRGRTRTR</sequence>
<evidence type="ECO:0000313" key="1">
    <source>
        <dbReference type="EMBL" id="AKH48141.1"/>
    </source>
</evidence>
<protein>
    <submittedName>
        <fullName evidence="1">Uncharacterized protein</fullName>
    </submittedName>
</protein>